<feature type="compositionally biased region" description="Polar residues" evidence="1">
    <location>
        <begin position="1"/>
        <end position="10"/>
    </location>
</feature>
<feature type="region of interest" description="Disordered" evidence="1">
    <location>
        <begin position="1"/>
        <end position="45"/>
    </location>
</feature>
<protein>
    <submittedName>
        <fullName evidence="2">Uncharacterized protein</fullName>
    </submittedName>
</protein>
<dbReference type="InParanoid" id="A7ETG6"/>
<reference evidence="3" key="1">
    <citation type="journal article" date="2011" name="PLoS Genet.">
        <title>Genomic analysis of the necrotrophic fungal pathogens Sclerotinia sclerotiorum and Botrytis cinerea.</title>
        <authorList>
            <person name="Amselem J."/>
            <person name="Cuomo C.A."/>
            <person name="van Kan J.A."/>
            <person name="Viaud M."/>
            <person name="Benito E.P."/>
            <person name="Couloux A."/>
            <person name="Coutinho P.M."/>
            <person name="de Vries R.P."/>
            <person name="Dyer P.S."/>
            <person name="Fillinger S."/>
            <person name="Fournier E."/>
            <person name="Gout L."/>
            <person name="Hahn M."/>
            <person name="Kohn L."/>
            <person name="Lapalu N."/>
            <person name="Plummer K.M."/>
            <person name="Pradier J.M."/>
            <person name="Quevillon E."/>
            <person name="Sharon A."/>
            <person name="Simon A."/>
            <person name="ten Have A."/>
            <person name="Tudzynski B."/>
            <person name="Tudzynski P."/>
            <person name="Wincker P."/>
            <person name="Andrew M."/>
            <person name="Anthouard V."/>
            <person name="Beever R.E."/>
            <person name="Beffa R."/>
            <person name="Benoit I."/>
            <person name="Bouzid O."/>
            <person name="Brault B."/>
            <person name="Chen Z."/>
            <person name="Choquer M."/>
            <person name="Collemare J."/>
            <person name="Cotton P."/>
            <person name="Danchin E.G."/>
            <person name="Da Silva C."/>
            <person name="Gautier A."/>
            <person name="Giraud C."/>
            <person name="Giraud T."/>
            <person name="Gonzalez C."/>
            <person name="Grossetete S."/>
            <person name="Guldener U."/>
            <person name="Henrissat B."/>
            <person name="Howlett B.J."/>
            <person name="Kodira C."/>
            <person name="Kretschmer M."/>
            <person name="Lappartient A."/>
            <person name="Leroch M."/>
            <person name="Levis C."/>
            <person name="Mauceli E."/>
            <person name="Neuveglise C."/>
            <person name="Oeser B."/>
            <person name="Pearson M."/>
            <person name="Poulain J."/>
            <person name="Poussereau N."/>
            <person name="Quesneville H."/>
            <person name="Rascle C."/>
            <person name="Schumacher J."/>
            <person name="Segurens B."/>
            <person name="Sexton A."/>
            <person name="Silva E."/>
            <person name="Sirven C."/>
            <person name="Soanes D.M."/>
            <person name="Talbot N.J."/>
            <person name="Templeton M."/>
            <person name="Yandava C."/>
            <person name="Yarden O."/>
            <person name="Zeng Q."/>
            <person name="Rollins J.A."/>
            <person name="Lebrun M.H."/>
            <person name="Dickman M."/>
        </authorList>
    </citation>
    <scope>NUCLEOTIDE SEQUENCE [LARGE SCALE GENOMIC DNA]</scope>
    <source>
        <strain evidence="3">ATCC 18683 / 1980 / Ss-1</strain>
    </source>
</reference>
<dbReference type="KEGG" id="ssl:SS1G_08622"/>
<organism evidence="2 3">
    <name type="scientific">Sclerotinia sclerotiorum (strain ATCC 18683 / 1980 / Ss-1)</name>
    <name type="common">White mold</name>
    <name type="synonym">Whetzelinia sclerotiorum</name>
    <dbReference type="NCBI Taxonomy" id="665079"/>
    <lineage>
        <taxon>Eukaryota</taxon>
        <taxon>Fungi</taxon>
        <taxon>Dikarya</taxon>
        <taxon>Ascomycota</taxon>
        <taxon>Pezizomycotina</taxon>
        <taxon>Leotiomycetes</taxon>
        <taxon>Helotiales</taxon>
        <taxon>Sclerotiniaceae</taxon>
        <taxon>Sclerotinia</taxon>
    </lineage>
</organism>
<keyword evidence="3" id="KW-1185">Reference proteome</keyword>
<dbReference type="GeneID" id="5486676"/>
<dbReference type="HOGENOM" id="CLU_3207895_0_0_1"/>
<gene>
    <name evidence="2" type="ORF">SS1G_08622</name>
</gene>
<proteinExistence type="predicted"/>
<name>A7ETG6_SCLS1</name>
<accession>A7ETG6</accession>
<feature type="compositionally biased region" description="Low complexity" evidence="1">
    <location>
        <begin position="11"/>
        <end position="26"/>
    </location>
</feature>
<evidence type="ECO:0000313" key="2">
    <source>
        <dbReference type="EMBL" id="EDN92758.1"/>
    </source>
</evidence>
<sequence>MVPASRSFSANTKNSFRTSNNSRSTRIAAPNSSTYATTDLRRFRS</sequence>
<evidence type="ECO:0000256" key="1">
    <source>
        <dbReference type="SAM" id="MobiDB-lite"/>
    </source>
</evidence>
<dbReference type="RefSeq" id="XP_001590881.1">
    <property type="nucleotide sequence ID" value="XM_001590831.1"/>
</dbReference>
<evidence type="ECO:0000313" key="3">
    <source>
        <dbReference type="Proteomes" id="UP000001312"/>
    </source>
</evidence>
<dbReference type="Proteomes" id="UP000001312">
    <property type="component" value="Unassembled WGS sequence"/>
</dbReference>
<dbReference type="EMBL" id="CH476631">
    <property type="protein sequence ID" value="EDN92758.1"/>
    <property type="molecule type" value="Genomic_DNA"/>
</dbReference>
<dbReference type="AlphaFoldDB" id="A7ETG6"/>